<dbReference type="GO" id="GO:0043565">
    <property type="term" value="F:sequence-specific DNA binding"/>
    <property type="evidence" value="ECO:0007669"/>
    <property type="project" value="InterPro"/>
</dbReference>
<reference evidence="4" key="1">
    <citation type="submission" date="2015-08" db="EMBL/GenBank/DDBJ databases">
        <authorList>
            <person name="Varghese N."/>
        </authorList>
    </citation>
    <scope>NUCLEOTIDE SEQUENCE [LARGE SCALE GENOMIC DNA]</scope>
    <source>
        <strain evidence="4">DSM 23407</strain>
    </source>
</reference>
<proteinExistence type="predicted"/>
<dbReference type="GO" id="GO:0005524">
    <property type="term" value="F:ATP binding"/>
    <property type="evidence" value="ECO:0007669"/>
    <property type="project" value="InterPro"/>
</dbReference>
<dbReference type="SUPFAM" id="SSF48295">
    <property type="entry name" value="TrpR-like"/>
    <property type="match status" value="1"/>
</dbReference>
<sequence length="137" mass="15038">MECVARTSIRQQRQGGGGGQAGEVRNRTVLARLLLIEGLVAEVYGISPPELLSEGRGVRLIADARQLVMYLAHVALGLSCAEVGDYYGRDRSTVAYACRKWEDRRDDPQVDAVLFKIEQLIAGGMTVYGLARWEGGR</sequence>
<dbReference type="SMART" id="SM00760">
    <property type="entry name" value="Bac_DnaA_C"/>
    <property type="match status" value="1"/>
</dbReference>
<evidence type="ECO:0000313" key="3">
    <source>
        <dbReference type="EMBL" id="CUA97556.1"/>
    </source>
</evidence>
<keyword evidence="4" id="KW-1185">Reference proteome</keyword>
<evidence type="ECO:0000313" key="4">
    <source>
        <dbReference type="Proteomes" id="UP000183900"/>
    </source>
</evidence>
<dbReference type="GO" id="GO:0006270">
    <property type="term" value="P:DNA replication initiation"/>
    <property type="evidence" value="ECO:0007669"/>
    <property type="project" value="InterPro"/>
</dbReference>
<protein>
    <submittedName>
        <fullName evidence="3">Bacterial dnaA protein helix-turn-helix</fullName>
    </submittedName>
</protein>
<evidence type="ECO:0000256" key="1">
    <source>
        <dbReference type="SAM" id="MobiDB-lite"/>
    </source>
</evidence>
<dbReference type="Proteomes" id="UP000183900">
    <property type="component" value="Unassembled WGS sequence"/>
</dbReference>
<dbReference type="Pfam" id="PF08299">
    <property type="entry name" value="Bac_DnaA_C"/>
    <property type="match status" value="1"/>
</dbReference>
<dbReference type="GO" id="GO:0006275">
    <property type="term" value="P:regulation of DNA replication"/>
    <property type="evidence" value="ECO:0007669"/>
    <property type="project" value="InterPro"/>
</dbReference>
<dbReference type="EMBL" id="CYHE01000008">
    <property type="protein sequence ID" value="CUA97556.1"/>
    <property type="molecule type" value="Genomic_DNA"/>
</dbReference>
<dbReference type="Gene3D" id="1.10.1750.10">
    <property type="match status" value="1"/>
</dbReference>
<gene>
    <name evidence="3" type="ORF">Ga0061067_1082</name>
</gene>
<feature type="domain" description="Chromosomal replication initiator DnaA C-terminal" evidence="2">
    <location>
        <begin position="32"/>
        <end position="101"/>
    </location>
</feature>
<accession>A0A0K6I388</accession>
<dbReference type="AlphaFoldDB" id="A0A0K6I388"/>
<dbReference type="CDD" id="cd06571">
    <property type="entry name" value="Bac_DnaA_C"/>
    <property type="match status" value="1"/>
</dbReference>
<evidence type="ECO:0000259" key="2">
    <source>
        <dbReference type="SMART" id="SM00760"/>
    </source>
</evidence>
<organism evidence="3 4">
    <name type="scientific">Pannonibacter indicus</name>
    <dbReference type="NCBI Taxonomy" id="466044"/>
    <lineage>
        <taxon>Bacteria</taxon>
        <taxon>Pseudomonadati</taxon>
        <taxon>Pseudomonadota</taxon>
        <taxon>Alphaproteobacteria</taxon>
        <taxon>Hyphomicrobiales</taxon>
        <taxon>Stappiaceae</taxon>
        <taxon>Pannonibacter</taxon>
    </lineage>
</organism>
<dbReference type="InterPro" id="IPR013159">
    <property type="entry name" value="DnaA_C"/>
</dbReference>
<feature type="region of interest" description="Disordered" evidence="1">
    <location>
        <begin position="1"/>
        <end position="21"/>
    </location>
</feature>
<name>A0A0K6I388_9HYPH</name>
<dbReference type="InterPro" id="IPR010921">
    <property type="entry name" value="Trp_repressor/repl_initiator"/>
</dbReference>